<organism evidence="1 2">
    <name type="scientific">Yersinia intermedia</name>
    <dbReference type="NCBI Taxonomy" id="631"/>
    <lineage>
        <taxon>Bacteria</taxon>
        <taxon>Pseudomonadati</taxon>
        <taxon>Pseudomonadota</taxon>
        <taxon>Gammaproteobacteria</taxon>
        <taxon>Enterobacterales</taxon>
        <taxon>Yersiniaceae</taxon>
        <taxon>Yersinia</taxon>
    </lineage>
</organism>
<accession>A0A0H5LXC4</accession>
<name>A0A0H5LXC4_YERIN</name>
<evidence type="ECO:0008006" key="3">
    <source>
        <dbReference type="Google" id="ProtNLM"/>
    </source>
</evidence>
<dbReference type="AlphaFoldDB" id="A0A0H5LXC4"/>
<dbReference type="RefSeq" id="WP_053009786.1">
    <property type="nucleotide sequence ID" value="NZ_CWJI01000007.1"/>
</dbReference>
<dbReference type="EMBL" id="CWJI01000007">
    <property type="protein sequence ID" value="CRY55665.1"/>
    <property type="molecule type" value="Genomic_DNA"/>
</dbReference>
<protein>
    <recommendedName>
        <fullName evidence="3">Lipoprotein</fullName>
    </recommendedName>
</protein>
<dbReference type="PROSITE" id="PS51257">
    <property type="entry name" value="PROKAR_LIPOPROTEIN"/>
    <property type="match status" value="1"/>
</dbReference>
<sequence length="131" mass="14403">MKHNAYSATTALLISLLLLSGCQSIKKPLSQPTSALEIPEEKISLDTLDLKQCQRNLSALGVLKADNYLAQKKTFGDLMSGASQYASIRTQVNEHTQNTVDALYHYQVNYQCAEINQTLLAELAKRGGAMK</sequence>
<dbReference type="Proteomes" id="UP000043316">
    <property type="component" value="Unassembled WGS sequence"/>
</dbReference>
<proteinExistence type="predicted"/>
<gene>
    <name evidence="1" type="ORF">ERS008476_02666</name>
</gene>
<reference evidence="2" key="1">
    <citation type="submission" date="2015-03" db="EMBL/GenBank/DDBJ databases">
        <authorList>
            <consortium name="Pathogen Informatics"/>
        </authorList>
    </citation>
    <scope>NUCLEOTIDE SEQUENCE [LARGE SCALE GENOMIC DNA]</scope>
    <source>
        <strain evidence="2">R148</strain>
    </source>
</reference>
<evidence type="ECO:0000313" key="1">
    <source>
        <dbReference type="EMBL" id="CRY55665.1"/>
    </source>
</evidence>
<evidence type="ECO:0000313" key="2">
    <source>
        <dbReference type="Proteomes" id="UP000043316"/>
    </source>
</evidence>